<evidence type="ECO:0000313" key="3">
    <source>
        <dbReference type="EMBL" id="KAK8847516.1"/>
    </source>
</evidence>
<dbReference type="AlphaFoldDB" id="A0AAW0YVS3"/>
<dbReference type="RefSeq" id="XP_066801034.1">
    <property type="nucleotide sequence ID" value="XM_066948466.1"/>
</dbReference>
<feature type="region of interest" description="Disordered" evidence="2">
    <location>
        <begin position="475"/>
        <end position="507"/>
    </location>
</feature>
<feature type="compositionally biased region" description="Basic and acidic residues" evidence="2">
    <location>
        <begin position="841"/>
        <end position="852"/>
    </location>
</feature>
<proteinExistence type="inferred from homology"/>
<evidence type="ECO:0000313" key="4">
    <source>
        <dbReference type="Proteomes" id="UP001388673"/>
    </source>
</evidence>
<evidence type="ECO:0008006" key="5">
    <source>
        <dbReference type="Google" id="ProtNLM"/>
    </source>
</evidence>
<organism evidence="3 4">
    <name type="scientific">Kwoniella newhampshirensis</name>
    <dbReference type="NCBI Taxonomy" id="1651941"/>
    <lineage>
        <taxon>Eukaryota</taxon>
        <taxon>Fungi</taxon>
        <taxon>Dikarya</taxon>
        <taxon>Basidiomycota</taxon>
        <taxon>Agaricomycotina</taxon>
        <taxon>Tremellomycetes</taxon>
        <taxon>Tremellales</taxon>
        <taxon>Cryptococcaceae</taxon>
        <taxon>Kwoniella</taxon>
    </lineage>
</organism>
<keyword evidence="4" id="KW-1185">Reference proteome</keyword>
<feature type="region of interest" description="Disordered" evidence="2">
    <location>
        <begin position="807"/>
        <end position="863"/>
    </location>
</feature>
<protein>
    <recommendedName>
        <fullName evidence="5">Asteroid domain-containing protein</fullName>
    </recommendedName>
</protein>
<dbReference type="GeneID" id="92182632"/>
<dbReference type="InterPro" id="IPR029060">
    <property type="entry name" value="PIN-like_dom_sf"/>
</dbReference>
<name>A0AAW0YVS3_9TREE</name>
<comment type="similarity">
    <text evidence="1">Belongs to the asteroid family.</text>
</comment>
<dbReference type="Proteomes" id="UP001388673">
    <property type="component" value="Unassembled WGS sequence"/>
</dbReference>
<comment type="caution">
    <text evidence="3">The sequence shown here is derived from an EMBL/GenBank/DDBJ whole genome shotgun (WGS) entry which is preliminary data.</text>
</comment>
<dbReference type="Gene3D" id="3.40.50.1010">
    <property type="entry name" value="5'-nuclease"/>
    <property type="match status" value="1"/>
</dbReference>
<feature type="region of interest" description="Disordered" evidence="2">
    <location>
        <begin position="213"/>
        <end position="232"/>
    </location>
</feature>
<gene>
    <name evidence="3" type="ORF">IAR55_005374</name>
</gene>
<dbReference type="SUPFAM" id="SSF88723">
    <property type="entry name" value="PIN domain-like"/>
    <property type="match status" value="1"/>
</dbReference>
<dbReference type="EMBL" id="JBCAWK010000010">
    <property type="protein sequence ID" value="KAK8847516.1"/>
    <property type="molecule type" value="Genomic_DNA"/>
</dbReference>
<evidence type="ECO:0000256" key="1">
    <source>
        <dbReference type="ARBA" id="ARBA00007398"/>
    </source>
</evidence>
<dbReference type="InterPro" id="IPR026832">
    <property type="entry name" value="Asteroid"/>
</dbReference>
<evidence type="ECO:0000256" key="2">
    <source>
        <dbReference type="SAM" id="MobiDB-lite"/>
    </source>
</evidence>
<accession>A0AAW0YVS3</accession>
<dbReference type="KEGG" id="kne:92182632"/>
<sequence length="873" mass="95898">MGVRGLQTFIKENRNSLCRSVILPEFNDVDGQGAKGKTPVVIDAWGIVYKLYLDSLPWTSGGEYLRLYKLVNKLVKAWRKVGLEPTFVFDGAAPPEKHDELLRRFSEQLLTCQLFYTTSKYSRSSSSFSRTTQRVVLPPFASHAFLFALRRLDVAIHIAPQGEADGVCVSLANQLGGYVLGQDSDFVIMIGRVENVKGYVPLDMMMWIEGENAQNSRHSSPSDDSFQPVNHGRSNQATMVRQSALLPQPSYSNPTLVLTVVLPQTLRQRLRLPPHYMPLFASLCGNDYTPTSTLSQFFESNLDTVQRVEKAARILREQLFSPTANAKSSTNPGDQVVELVKRVIKKLTVYPLDTEQALQDMVDIIIDAALQYAIPPGGECCSIFPFCGECTPTGCQTAPQSKGEGADDDLHAARMAYAAAQRRGYLNTVITGWLYPDRTYLWGVLEDPTIASLRTSELARRIRAAAWGIADEGLGGLRWPEEEEEQEQERDAGNESVDTADSTVEDEAKVGDRALRNLLGVDGSENSSEVGEGVQTDNTTLVDTDVISNLSASRVVTEYGRQGSSSRLIAYQLELPATEKLSTGKLPTCLRPLEERLRAYLAPLSSDTPLVRALPTSLQPLVAVVRSCIFDCAGAGKSTTSRWRRDEVTAVLRAAVGTLTMWRKDLSRETKHDHSGIRTKARLGESESKEGGMLYPMLESRNAQLVAQISSTMVDTHLLAQSLLLLPTIPSGGITSVEQIGPTHLIPFLFFSGVTIHQLLSETEPDATTGWRWDEEEQSILEKCWNALIDGLEDDVIVGMNHPPAVKVKKEGEGGKQEGGVGGAVDSEVLLSKKERKAKRRSEEKENRKDIHSTLIGGGGASGRFGLLGDLTI</sequence>
<dbReference type="PANTHER" id="PTHR15665:SF1">
    <property type="entry name" value="PROTEIN ASTEROID HOMOLOG 1"/>
    <property type="match status" value="1"/>
</dbReference>
<reference evidence="3 4" key="1">
    <citation type="journal article" date="2024" name="bioRxiv">
        <title>Comparative genomics of Cryptococcus and Kwoniella reveals pathogenesis evolution and contrasting karyotype dynamics via intercentromeric recombination or chromosome fusion.</title>
        <authorList>
            <person name="Coelho M.A."/>
            <person name="David-Palma M."/>
            <person name="Shea T."/>
            <person name="Bowers K."/>
            <person name="McGinley-Smith S."/>
            <person name="Mohammad A.W."/>
            <person name="Gnirke A."/>
            <person name="Yurkov A.M."/>
            <person name="Nowrousian M."/>
            <person name="Sun S."/>
            <person name="Cuomo C.A."/>
            <person name="Heitman J."/>
        </authorList>
    </citation>
    <scope>NUCLEOTIDE SEQUENCE [LARGE SCALE GENOMIC DNA]</scope>
    <source>
        <strain evidence="3 4">CBS 13917</strain>
    </source>
</reference>
<dbReference type="PANTHER" id="PTHR15665">
    <property type="entry name" value="ASTEROID PROTEIN"/>
    <property type="match status" value="1"/>
</dbReference>